<comment type="caution">
    <text evidence="3">The sequence shown here is derived from an EMBL/GenBank/DDBJ whole genome shotgun (WGS) entry which is preliminary data.</text>
</comment>
<evidence type="ECO:0000256" key="1">
    <source>
        <dbReference type="SAM" id="Coils"/>
    </source>
</evidence>
<dbReference type="RefSeq" id="WP_211366378.1">
    <property type="nucleotide sequence ID" value="NZ_BAAAFY010000004.1"/>
</dbReference>
<evidence type="ECO:0000313" key="4">
    <source>
        <dbReference type="Proteomes" id="UP000316778"/>
    </source>
</evidence>
<keyword evidence="4" id="KW-1185">Reference proteome</keyword>
<reference evidence="3 4" key="1">
    <citation type="journal article" date="2013" name="Stand. Genomic Sci.">
        <title>Genomic Encyclopedia of Type Strains, Phase I: The one thousand microbial genomes (KMG-I) project.</title>
        <authorList>
            <person name="Kyrpides N.C."/>
            <person name="Woyke T."/>
            <person name="Eisen J.A."/>
            <person name="Garrity G."/>
            <person name="Lilburn T.G."/>
            <person name="Beck B.J."/>
            <person name="Whitman W.B."/>
            <person name="Hugenholtz P."/>
            <person name="Klenk H.P."/>
        </authorList>
    </citation>
    <scope>NUCLEOTIDE SEQUENCE [LARGE SCALE GENOMIC DNA]</scope>
    <source>
        <strain evidence="3 4">DSM 13484</strain>
    </source>
</reference>
<protein>
    <submittedName>
        <fullName evidence="3">Uncharacterized protein</fullName>
    </submittedName>
</protein>
<feature type="coiled-coil region" evidence="1">
    <location>
        <begin position="205"/>
        <end position="232"/>
    </location>
</feature>
<name>A0A562T022_CHIJA</name>
<keyword evidence="2" id="KW-0732">Signal</keyword>
<keyword evidence="1" id="KW-0175">Coiled coil</keyword>
<dbReference type="Proteomes" id="UP000316778">
    <property type="component" value="Unassembled WGS sequence"/>
</dbReference>
<proteinExistence type="predicted"/>
<sequence>MRKENLMNKIWIITICCSLATIRLAAQNSLTFADTRNVPTNPASYNRSFAVSFKYADSIQLSGSGGNFVALLGMRAWTDNTGGKSHELAFSQNSNIYVRSGFAPTWEKWRRLISEDVNGNVGIGTTNPGTYKLAVEGTIGARKVKVTQSGWADFVFHPDYQLPSLYEIEKYITTNRHLPDIPAAAEVEQEGLDLGEMDKKLLQKIEELTLYIIRLNKKNEALEQRVAELEQQSCINKP</sequence>
<evidence type="ECO:0000313" key="3">
    <source>
        <dbReference type="EMBL" id="TWI86604.1"/>
    </source>
</evidence>
<accession>A0A562T022</accession>
<feature type="signal peptide" evidence="2">
    <location>
        <begin position="1"/>
        <end position="25"/>
    </location>
</feature>
<feature type="chain" id="PRO_5022204495" evidence="2">
    <location>
        <begin position="26"/>
        <end position="238"/>
    </location>
</feature>
<dbReference type="EMBL" id="VLLG01000004">
    <property type="protein sequence ID" value="TWI86604.1"/>
    <property type="molecule type" value="Genomic_DNA"/>
</dbReference>
<evidence type="ECO:0000256" key="2">
    <source>
        <dbReference type="SAM" id="SignalP"/>
    </source>
</evidence>
<organism evidence="3 4">
    <name type="scientific">Chitinophaga japonensis</name>
    <name type="common">Flexibacter japonensis</name>
    <dbReference type="NCBI Taxonomy" id="104662"/>
    <lineage>
        <taxon>Bacteria</taxon>
        <taxon>Pseudomonadati</taxon>
        <taxon>Bacteroidota</taxon>
        <taxon>Chitinophagia</taxon>
        <taxon>Chitinophagales</taxon>
        <taxon>Chitinophagaceae</taxon>
        <taxon>Chitinophaga</taxon>
    </lineage>
</organism>
<gene>
    <name evidence="3" type="ORF">LX66_3866</name>
</gene>
<dbReference type="AlphaFoldDB" id="A0A562T022"/>